<sequence length="247" mass="25259">MVIAVVAVCAAFISIAPAAAAAGTSGVVSSERSFPKASSARKDLLKESTSTDVEQDSNWGGIESLDVPKTKSQAEKDAEAKAQQEAAAAAAAAQAAQSAASSSSSASASRSGSRSSLSSGTSSSFDLGSVEAPTSSNGSAVVSYAAQFQGVPYVYGGTTPSGFDCSGFTQYVYAAFGISLPRTDAQQRVWAQANGTLVSNPQPGDLMWRSGHVGIYVGNGMMIHAPRPGKSVSIVPVYASFEYYRII</sequence>
<feature type="chain" id="PRO_5047408855" evidence="6">
    <location>
        <begin position="22"/>
        <end position="247"/>
    </location>
</feature>
<evidence type="ECO:0000256" key="1">
    <source>
        <dbReference type="ARBA" id="ARBA00007074"/>
    </source>
</evidence>
<evidence type="ECO:0000256" key="4">
    <source>
        <dbReference type="ARBA" id="ARBA00022807"/>
    </source>
</evidence>
<keyword evidence="2" id="KW-0645">Protease</keyword>
<feature type="compositionally biased region" description="Low complexity" evidence="5">
    <location>
        <begin position="101"/>
        <end position="124"/>
    </location>
</feature>
<organism evidence="8 9">
    <name type="scientific">Bifidobacterium santillanense</name>
    <dbReference type="NCBI Taxonomy" id="2809028"/>
    <lineage>
        <taxon>Bacteria</taxon>
        <taxon>Bacillati</taxon>
        <taxon>Actinomycetota</taxon>
        <taxon>Actinomycetes</taxon>
        <taxon>Bifidobacteriales</taxon>
        <taxon>Bifidobacteriaceae</taxon>
        <taxon>Bifidobacterium</taxon>
    </lineage>
</organism>
<feature type="region of interest" description="Disordered" evidence="5">
    <location>
        <begin position="101"/>
        <end position="130"/>
    </location>
</feature>
<feature type="compositionally biased region" description="Polar residues" evidence="5">
    <location>
        <begin position="47"/>
        <end position="58"/>
    </location>
</feature>
<evidence type="ECO:0000256" key="6">
    <source>
        <dbReference type="SAM" id="SignalP"/>
    </source>
</evidence>
<name>A0ABS5UNU7_9BIFI</name>
<dbReference type="SUPFAM" id="SSF54001">
    <property type="entry name" value="Cysteine proteinases"/>
    <property type="match status" value="1"/>
</dbReference>
<feature type="domain" description="NlpC/P60" evidence="7">
    <location>
        <begin position="135"/>
        <end position="247"/>
    </location>
</feature>
<feature type="signal peptide" evidence="6">
    <location>
        <begin position="1"/>
        <end position="21"/>
    </location>
</feature>
<dbReference type="EMBL" id="JAFEJS010000002">
    <property type="protein sequence ID" value="MBT1172549.1"/>
    <property type="molecule type" value="Genomic_DNA"/>
</dbReference>
<proteinExistence type="inferred from homology"/>
<protein>
    <submittedName>
        <fullName evidence="8">C40 family peptidase</fullName>
    </submittedName>
</protein>
<feature type="region of interest" description="Disordered" evidence="5">
    <location>
        <begin position="38"/>
        <end position="85"/>
    </location>
</feature>
<keyword evidence="4" id="KW-0788">Thiol protease</keyword>
<dbReference type="InterPro" id="IPR000064">
    <property type="entry name" value="NLP_P60_dom"/>
</dbReference>
<dbReference type="Gene3D" id="3.90.1720.10">
    <property type="entry name" value="endopeptidase domain like (from Nostoc punctiforme)"/>
    <property type="match status" value="1"/>
</dbReference>
<dbReference type="Proteomes" id="UP000773064">
    <property type="component" value="Unassembled WGS sequence"/>
</dbReference>
<gene>
    <name evidence="8" type="ORF">JS528_04090</name>
</gene>
<dbReference type="InterPro" id="IPR038765">
    <property type="entry name" value="Papain-like_cys_pep_sf"/>
</dbReference>
<reference evidence="8 9" key="1">
    <citation type="journal article" date="2021" name="Environ. Microbiol.">
        <title>Genetic insights into the dark matter of the mammalian gut microbiota through targeted genome reconstruction.</title>
        <authorList>
            <person name="Lugli G.A."/>
            <person name="Alessandri G."/>
            <person name="Milani C."/>
            <person name="Viappiani A."/>
            <person name="Fontana F."/>
            <person name="Tarracchini C."/>
            <person name="Mancabelli L."/>
            <person name="Argentini C."/>
            <person name="Ruiz L."/>
            <person name="Margolles A."/>
            <person name="van Sinderen D."/>
            <person name="Turroni F."/>
            <person name="Ventura M."/>
        </authorList>
    </citation>
    <scope>NUCLEOTIDE SEQUENCE [LARGE SCALE GENOMIC DNA]</scope>
    <source>
        <strain evidence="8 9">MA2</strain>
    </source>
</reference>
<keyword evidence="9" id="KW-1185">Reference proteome</keyword>
<accession>A0ABS5UNU7</accession>
<evidence type="ECO:0000256" key="2">
    <source>
        <dbReference type="ARBA" id="ARBA00022670"/>
    </source>
</evidence>
<dbReference type="Pfam" id="PF00877">
    <property type="entry name" value="NLPC_P60"/>
    <property type="match status" value="1"/>
</dbReference>
<evidence type="ECO:0000256" key="5">
    <source>
        <dbReference type="SAM" id="MobiDB-lite"/>
    </source>
</evidence>
<keyword evidence="3" id="KW-0378">Hydrolase</keyword>
<evidence type="ECO:0000313" key="9">
    <source>
        <dbReference type="Proteomes" id="UP000773064"/>
    </source>
</evidence>
<evidence type="ECO:0000256" key="3">
    <source>
        <dbReference type="ARBA" id="ARBA00022801"/>
    </source>
</evidence>
<keyword evidence="6" id="KW-0732">Signal</keyword>
<dbReference type="PANTHER" id="PTHR47053">
    <property type="entry name" value="MUREIN DD-ENDOPEPTIDASE MEPH-RELATED"/>
    <property type="match status" value="1"/>
</dbReference>
<comment type="caution">
    <text evidence="8">The sequence shown here is derived from an EMBL/GenBank/DDBJ whole genome shotgun (WGS) entry which is preliminary data.</text>
</comment>
<evidence type="ECO:0000313" key="8">
    <source>
        <dbReference type="EMBL" id="MBT1172549.1"/>
    </source>
</evidence>
<dbReference type="PANTHER" id="PTHR47053:SF1">
    <property type="entry name" value="MUREIN DD-ENDOPEPTIDASE MEPH-RELATED"/>
    <property type="match status" value="1"/>
</dbReference>
<dbReference type="InterPro" id="IPR051202">
    <property type="entry name" value="Peptidase_C40"/>
</dbReference>
<evidence type="ECO:0000259" key="7">
    <source>
        <dbReference type="PROSITE" id="PS51935"/>
    </source>
</evidence>
<feature type="compositionally biased region" description="Basic and acidic residues" evidence="5">
    <location>
        <begin position="66"/>
        <end position="82"/>
    </location>
</feature>
<comment type="similarity">
    <text evidence="1">Belongs to the peptidase C40 family.</text>
</comment>
<dbReference type="PROSITE" id="PS51935">
    <property type="entry name" value="NLPC_P60"/>
    <property type="match status" value="1"/>
</dbReference>